<proteinExistence type="predicted"/>
<feature type="signal peptide" evidence="1">
    <location>
        <begin position="1"/>
        <end position="19"/>
    </location>
</feature>
<dbReference type="Proteomes" id="UP000247551">
    <property type="component" value="Unassembled WGS sequence"/>
</dbReference>
<reference evidence="2 3" key="1">
    <citation type="submission" date="2018-06" db="EMBL/GenBank/DDBJ databases">
        <title>Genomic Encyclopedia of Type Strains, Phase III (KMG-III): the genomes of soil and plant-associated and newly described type strains.</title>
        <authorList>
            <person name="Whitman W."/>
        </authorList>
    </citation>
    <scope>NUCLEOTIDE SEQUENCE [LARGE SCALE GENOMIC DNA]</scope>
    <source>
        <strain evidence="2 3">CECT 7730</strain>
    </source>
</reference>
<evidence type="ECO:0000313" key="2">
    <source>
        <dbReference type="EMBL" id="PYF77984.1"/>
    </source>
</evidence>
<organism evidence="2 3">
    <name type="scientific">Marinomonas alcarazii</name>
    <dbReference type="NCBI Taxonomy" id="491949"/>
    <lineage>
        <taxon>Bacteria</taxon>
        <taxon>Pseudomonadati</taxon>
        <taxon>Pseudomonadota</taxon>
        <taxon>Gammaproteobacteria</taxon>
        <taxon>Oceanospirillales</taxon>
        <taxon>Oceanospirillaceae</taxon>
        <taxon>Marinomonas</taxon>
    </lineage>
</organism>
<name>A0A318UNL3_9GAMM</name>
<comment type="caution">
    <text evidence="2">The sequence shown here is derived from an EMBL/GenBank/DDBJ whole genome shotgun (WGS) entry which is preliminary data.</text>
</comment>
<dbReference type="InterPro" id="IPR026387">
    <property type="entry name" value="OMP_w_GlyGly"/>
</dbReference>
<keyword evidence="1" id="KW-0732">Signal</keyword>
<feature type="chain" id="PRO_5016459166" evidence="1">
    <location>
        <begin position="20"/>
        <end position="194"/>
    </location>
</feature>
<protein>
    <submittedName>
        <fullName evidence="2">Outer membrane protein</fullName>
    </submittedName>
</protein>
<dbReference type="RefSeq" id="WP_110577434.1">
    <property type="nucleotide sequence ID" value="NZ_QKLW01000014.1"/>
</dbReference>
<sequence length="194" mass="20995">MKKSALILSTALLASTANADVLGVTAEAGSYLINDGDDFNSYFGIALEHPIPLIPNLRLQHQSLESTESGNSYDLPFNDYTLYYELLDGLTLVHLDVGATFRKIDHDNSDIGGTYPLLYASAFLDIPGTVLSVGAEVKTGGNSDADITDTTFKVKFQPLVFAGLELGYRTIKEDFKSNGKVEPKGLFIGAFVDF</sequence>
<dbReference type="NCBIfam" id="TIGR04219">
    <property type="entry name" value="OMP_w_GlyGly"/>
    <property type="match status" value="1"/>
</dbReference>
<gene>
    <name evidence="2" type="ORF">DFP75_11434</name>
</gene>
<evidence type="ECO:0000256" key="1">
    <source>
        <dbReference type="SAM" id="SignalP"/>
    </source>
</evidence>
<dbReference type="EMBL" id="QKLW01000014">
    <property type="protein sequence ID" value="PYF77984.1"/>
    <property type="molecule type" value="Genomic_DNA"/>
</dbReference>
<dbReference type="AlphaFoldDB" id="A0A318UNL3"/>
<evidence type="ECO:0000313" key="3">
    <source>
        <dbReference type="Proteomes" id="UP000247551"/>
    </source>
</evidence>
<accession>A0A318UNL3</accession>
<keyword evidence="3" id="KW-1185">Reference proteome</keyword>